<evidence type="ECO:0000313" key="2">
    <source>
        <dbReference type="EMBL" id="CAL1407218.1"/>
    </source>
</evidence>
<gene>
    <name evidence="2" type="ORF">LTRI10_LOCUS46897</name>
</gene>
<organism evidence="2 3">
    <name type="scientific">Linum trigynum</name>
    <dbReference type="NCBI Taxonomy" id="586398"/>
    <lineage>
        <taxon>Eukaryota</taxon>
        <taxon>Viridiplantae</taxon>
        <taxon>Streptophyta</taxon>
        <taxon>Embryophyta</taxon>
        <taxon>Tracheophyta</taxon>
        <taxon>Spermatophyta</taxon>
        <taxon>Magnoliopsida</taxon>
        <taxon>eudicotyledons</taxon>
        <taxon>Gunneridae</taxon>
        <taxon>Pentapetalae</taxon>
        <taxon>rosids</taxon>
        <taxon>fabids</taxon>
        <taxon>Malpighiales</taxon>
        <taxon>Linaceae</taxon>
        <taxon>Linum</taxon>
    </lineage>
</organism>
<keyword evidence="3" id="KW-1185">Reference proteome</keyword>
<sequence>MNNDRLSKTVDDQAVEIAKLKKSSSEGREALMEEVHPLLEREFEERLTLKDKELSLEREAVKKVREERDQLQEHARKSGEMEKLLLEEQESLRKEIESLKLEKAALQKSHQTELEIARAEAGPAYLESDEFQAIDNEKYKTVLGNAVAAIRQWFRMDQPEAVWSTDEI</sequence>
<reference evidence="2 3" key="1">
    <citation type="submission" date="2024-04" db="EMBL/GenBank/DDBJ databases">
        <authorList>
            <person name="Fracassetti M."/>
        </authorList>
    </citation>
    <scope>NUCLEOTIDE SEQUENCE [LARGE SCALE GENOMIC DNA]</scope>
</reference>
<dbReference type="Proteomes" id="UP001497516">
    <property type="component" value="Chromosome 8"/>
</dbReference>
<evidence type="ECO:0000313" key="3">
    <source>
        <dbReference type="Proteomes" id="UP001497516"/>
    </source>
</evidence>
<keyword evidence="1" id="KW-0175">Coiled coil</keyword>
<protein>
    <submittedName>
        <fullName evidence="2">Uncharacterized protein</fullName>
    </submittedName>
</protein>
<evidence type="ECO:0000256" key="1">
    <source>
        <dbReference type="SAM" id="Coils"/>
    </source>
</evidence>
<name>A0AAV2GBL0_9ROSI</name>
<proteinExistence type="predicted"/>
<dbReference type="EMBL" id="OZ034821">
    <property type="protein sequence ID" value="CAL1407218.1"/>
    <property type="molecule type" value="Genomic_DNA"/>
</dbReference>
<dbReference type="AlphaFoldDB" id="A0AAV2GBL0"/>
<accession>A0AAV2GBL0</accession>
<feature type="coiled-coil region" evidence="1">
    <location>
        <begin position="54"/>
        <end position="109"/>
    </location>
</feature>